<dbReference type="RefSeq" id="WP_122907920.1">
    <property type="nucleotide sequence ID" value="NZ_CBCSBE010000004.1"/>
</dbReference>
<dbReference type="Pfam" id="PF19508">
    <property type="entry name" value="DUF6042"/>
    <property type="match status" value="1"/>
</dbReference>
<dbReference type="InterPro" id="IPR046105">
    <property type="entry name" value="DUF6042"/>
</dbReference>
<reference evidence="1 2" key="1">
    <citation type="submission" date="2018-10" db="EMBL/GenBank/DDBJ databases">
        <title>Phylogenomics of Brevibacillus.</title>
        <authorList>
            <person name="Dunlap C."/>
        </authorList>
    </citation>
    <scope>NUCLEOTIDE SEQUENCE [LARGE SCALE GENOMIC DNA]</scope>
    <source>
        <strain evidence="1 2">JCM 12215</strain>
    </source>
</reference>
<proteinExistence type="predicted"/>
<evidence type="ECO:0000313" key="1">
    <source>
        <dbReference type="EMBL" id="RNB75761.1"/>
    </source>
</evidence>
<dbReference type="OrthoDB" id="2470463at2"/>
<dbReference type="EMBL" id="RHHR01000009">
    <property type="protein sequence ID" value="RNB75761.1"/>
    <property type="molecule type" value="Genomic_DNA"/>
</dbReference>
<accession>A0A3M8CJL0</accession>
<organism evidence="1 2">
    <name type="scientific">Brevibacillus invocatus</name>
    <dbReference type="NCBI Taxonomy" id="173959"/>
    <lineage>
        <taxon>Bacteria</taxon>
        <taxon>Bacillati</taxon>
        <taxon>Bacillota</taxon>
        <taxon>Bacilli</taxon>
        <taxon>Bacillales</taxon>
        <taxon>Paenibacillaceae</taxon>
        <taxon>Brevibacillus</taxon>
    </lineage>
</organism>
<protein>
    <submittedName>
        <fullName evidence="1">Uncharacterized protein</fullName>
    </submittedName>
</protein>
<sequence length="246" mass="28662">MQTIRDIRQNNNGIVIPSGFTANGWSNVLPHEMNVLFQALCFVVTKFETKAEMEKELNEFKGLQGTFAPPTPDMFKSESDYEGYVKLLNKHKAFFSRSNYEYPSSREEAVQLFSKWGLLIDKQDVWDIPVQPFPDVINLFELTEAEQLALSYVKLEALVHPMFSKLIMQLHEHDENTFNLSKDELKEMLNTNDEMLSEVLIKLTPYLEEAIDNMLEIPDDEKMKFTVVWERVYEDFLGQQFGNNVQ</sequence>
<dbReference type="Proteomes" id="UP000282028">
    <property type="component" value="Unassembled WGS sequence"/>
</dbReference>
<comment type="caution">
    <text evidence="1">The sequence shown here is derived from an EMBL/GenBank/DDBJ whole genome shotgun (WGS) entry which is preliminary data.</text>
</comment>
<gene>
    <name evidence="1" type="ORF">EDM52_04895</name>
</gene>
<evidence type="ECO:0000313" key="2">
    <source>
        <dbReference type="Proteomes" id="UP000282028"/>
    </source>
</evidence>
<name>A0A3M8CJL0_9BACL</name>
<dbReference type="AlphaFoldDB" id="A0A3M8CJL0"/>
<keyword evidence="2" id="KW-1185">Reference proteome</keyword>